<feature type="transmembrane region" description="Helical" evidence="1">
    <location>
        <begin position="20"/>
        <end position="39"/>
    </location>
</feature>
<feature type="transmembrane region" description="Helical" evidence="1">
    <location>
        <begin position="148"/>
        <end position="167"/>
    </location>
</feature>
<keyword evidence="1" id="KW-1133">Transmembrane helix</keyword>
<dbReference type="OrthoDB" id="1494440at2"/>
<dbReference type="EMBL" id="SODV01000002">
    <property type="protein sequence ID" value="TDW96658.1"/>
    <property type="molecule type" value="Genomic_DNA"/>
</dbReference>
<organism evidence="2 3">
    <name type="scientific">Dinghuibacter silviterrae</name>
    <dbReference type="NCBI Taxonomy" id="1539049"/>
    <lineage>
        <taxon>Bacteria</taxon>
        <taxon>Pseudomonadati</taxon>
        <taxon>Bacteroidota</taxon>
        <taxon>Chitinophagia</taxon>
        <taxon>Chitinophagales</taxon>
        <taxon>Chitinophagaceae</taxon>
        <taxon>Dinghuibacter</taxon>
    </lineage>
</organism>
<proteinExistence type="predicted"/>
<protein>
    <submittedName>
        <fullName evidence="2">Uncharacterized protein with HXXEE motif</fullName>
    </submittedName>
</protein>
<comment type="caution">
    <text evidence="2">The sequence shown here is derived from an EMBL/GenBank/DDBJ whole genome shotgun (WGS) entry which is preliminary data.</text>
</comment>
<feature type="transmembrane region" description="Helical" evidence="1">
    <location>
        <begin position="94"/>
        <end position="113"/>
    </location>
</feature>
<evidence type="ECO:0000256" key="1">
    <source>
        <dbReference type="SAM" id="Phobius"/>
    </source>
</evidence>
<feature type="transmembrane region" description="Helical" evidence="1">
    <location>
        <begin position="119"/>
        <end position="136"/>
    </location>
</feature>
<reference evidence="2 3" key="1">
    <citation type="submission" date="2019-03" db="EMBL/GenBank/DDBJ databases">
        <title>Genomic Encyclopedia of Type Strains, Phase IV (KMG-IV): sequencing the most valuable type-strain genomes for metagenomic binning, comparative biology and taxonomic classification.</title>
        <authorList>
            <person name="Goeker M."/>
        </authorList>
    </citation>
    <scope>NUCLEOTIDE SEQUENCE [LARGE SCALE GENOMIC DNA]</scope>
    <source>
        <strain evidence="2 3">DSM 100059</strain>
    </source>
</reference>
<keyword evidence="1" id="KW-0472">Membrane</keyword>
<name>A0A4R8DGZ0_9BACT</name>
<sequence>MNRTDVSNNRFNLAWLYDNWNKSTIFLAVFVSAMLTLYVKNNNYALFLLWLQTPVCFLQQFEEYILPGGFAGFFNKKVLGSDKSDFPFTKARSFWVNIALIFIAFPVSAILSGQFALSIGLWTAYFSVINSLPRVVMALKFKGYNPGLIVSVLFKIPLGVYVIYYFASNHIVSTKAQLTGLAIGLLCQVLLGLWGGKILKPLIKKENRL</sequence>
<dbReference type="RefSeq" id="WP_133997490.1">
    <property type="nucleotide sequence ID" value="NZ_SODV01000002.1"/>
</dbReference>
<gene>
    <name evidence="2" type="ORF">EDB95_4493</name>
</gene>
<dbReference type="Proteomes" id="UP000294498">
    <property type="component" value="Unassembled WGS sequence"/>
</dbReference>
<dbReference type="AlphaFoldDB" id="A0A4R8DGZ0"/>
<dbReference type="InterPro" id="IPR025671">
    <property type="entry name" value="HXXEE"/>
</dbReference>
<evidence type="ECO:0000313" key="2">
    <source>
        <dbReference type="EMBL" id="TDW96658.1"/>
    </source>
</evidence>
<accession>A0A4R8DGZ0</accession>
<dbReference type="Pfam" id="PF13787">
    <property type="entry name" value="HXXEE"/>
    <property type="match status" value="1"/>
</dbReference>
<feature type="transmembrane region" description="Helical" evidence="1">
    <location>
        <begin position="179"/>
        <end position="199"/>
    </location>
</feature>
<keyword evidence="3" id="KW-1185">Reference proteome</keyword>
<keyword evidence="1" id="KW-0812">Transmembrane</keyword>
<evidence type="ECO:0000313" key="3">
    <source>
        <dbReference type="Proteomes" id="UP000294498"/>
    </source>
</evidence>